<dbReference type="PANTHER" id="PTHR43437:SF3">
    <property type="entry name" value="HYDROXYACYL-THIOESTER DEHYDRATASE TYPE 2, MITOCHONDRIAL"/>
    <property type="match status" value="1"/>
</dbReference>
<protein>
    <submittedName>
        <fullName evidence="4">MaoC family dehydratase</fullName>
    </submittedName>
</protein>
<feature type="region of interest" description="Disordered" evidence="2">
    <location>
        <begin position="139"/>
        <end position="158"/>
    </location>
</feature>
<comment type="similarity">
    <text evidence="1">Belongs to the enoyl-CoA hydratase/isomerase family.</text>
</comment>
<evidence type="ECO:0000256" key="1">
    <source>
        <dbReference type="ARBA" id="ARBA00005254"/>
    </source>
</evidence>
<evidence type="ECO:0000313" key="4">
    <source>
        <dbReference type="EMBL" id="MBD3925320.1"/>
    </source>
</evidence>
<dbReference type="PANTHER" id="PTHR43437">
    <property type="entry name" value="HYDROXYACYL-THIOESTER DEHYDRATASE TYPE 2, MITOCHONDRIAL-RELATED"/>
    <property type="match status" value="1"/>
</dbReference>
<proteinExistence type="inferred from homology"/>
<feature type="domain" description="MaoC-like" evidence="3">
    <location>
        <begin position="10"/>
        <end position="106"/>
    </location>
</feature>
<dbReference type="InterPro" id="IPR050965">
    <property type="entry name" value="UPF0336/Enoyl-CoA_hydratase"/>
</dbReference>
<dbReference type="Proteomes" id="UP000618818">
    <property type="component" value="Unassembled WGS sequence"/>
</dbReference>
<dbReference type="EMBL" id="JACXYZ010000001">
    <property type="protein sequence ID" value="MBD3925320.1"/>
    <property type="molecule type" value="Genomic_DNA"/>
</dbReference>
<keyword evidence="5" id="KW-1185">Reference proteome</keyword>
<sequence length="158" mass="16592">MTSNQVGASARRTRAVTRRDIELFTAISGDRNPVHYDEDLAARSRFGGIVVQGGVTSGLLNALVAEQLPGPGSVFLEVSWRFLAPVRPGDVLTATAVVTAVRDDKPVTTLATSITNQDDVLVLDGTAVVWRDPVVGAATSPITHPHAGSPAPTQEKIA</sequence>
<dbReference type="CDD" id="cd03449">
    <property type="entry name" value="R_hydratase"/>
    <property type="match status" value="1"/>
</dbReference>
<reference evidence="4 5" key="1">
    <citation type="submission" date="2020-09" db="EMBL/GenBank/DDBJ databases">
        <title>novel species in genus Nocardioides.</title>
        <authorList>
            <person name="Zhang G."/>
        </authorList>
    </citation>
    <scope>NUCLEOTIDE SEQUENCE [LARGE SCALE GENOMIC DNA]</scope>
    <source>
        <strain evidence="4 5">KCTC 39551</strain>
    </source>
</reference>
<gene>
    <name evidence="4" type="ORF">IEZ26_11845</name>
</gene>
<organism evidence="4 5">
    <name type="scientific">Nocardioides cavernae</name>
    <dbReference type="NCBI Taxonomy" id="1921566"/>
    <lineage>
        <taxon>Bacteria</taxon>
        <taxon>Bacillati</taxon>
        <taxon>Actinomycetota</taxon>
        <taxon>Actinomycetes</taxon>
        <taxon>Propionibacteriales</taxon>
        <taxon>Nocardioidaceae</taxon>
        <taxon>Nocardioides</taxon>
    </lineage>
</organism>
<dbReference type="RefSeq" id="WP_191194989.1">
    <property type="nucleotide sequence ID" value="NZ_JACXYZ010000001.1"/>
</dbReference>
<dbReference type="SUPFAM" id="SSF54637">
    <property type="entry name" value="Thioesterase/thiol ester dehydrase-isomerase"/>
    <property type="match status" value="1"/>
</dbReference>
<comment type="caution">
    <text evidence="4">The sequence shown here is derived from an EMBL/GenBank/DDBJ whole genome shotgun (WGS) entry which is preliminary data.</text>
</comment>
<evidence type="ECO:0000313" key="5">
    <source>
        <dbReference type="Proteomes" id="UP000618818"/>
    </source>
</evidence>
<dbReference type="Gene3D" id="3.10.129.10">
    <property type="entry name" value="Hotdog Thioesterase"/>
    <property type="match status" value="1"/>
</dbReference>
<evidence type="ECO:0000259" key="3">
    <source>
        <dbReference type="Pfam" id="PF01575"/>
    </source>
</evidence>
<accession>A0ABR8NDV8</accession>
<name>A0ABR8NDV8_9ACTN</name>
<dbReference type="InterPro" id="IPR029069">
    <property type="entry name" value="HotDog_dom_sf"/>
</dbReference>
<evidence type="ECO:0000256" key="2">
    <source>
        <dbReference type="SAM" id="MobiDB-lite"/>
    </source>
</evidence>
<dbReference type="Pfam" id="PF01575">
    <property type="entry name" value="MaoC_dehydratas"/>
    <property type="match status" value="1"/>
</dbReference>
<dbReference type="InterPro" id="IPR002539">
    <property type="entry name" value="MaoC-like_dom"/>
</dbReference>